<organism evidence="2 3">
    <name type="scientific">Colocasia esculenta</name>
    <name type="common">Wild taro</name>
    <name type="synonym">Arum esculentum</name>
    <dbReference type="NCBI Taxonomy" id="4460"/>
    <lineage>
        <taxon>Eukaryota</taxon>
        <taxon>Viridiplantae</taxon>
        <taxon>Streptophyta</taxon>
        <taxon>Embryophyta</taxon>
        <taxon>Tracheophyta</taxon>
        <taxon>Spermatophyta</taxon>
        <taxon>Magnoliopsida</taxon>
        <taxon>Liliopsida</taxon>
        <taxon>Araceae</taxon>
        <taxon>Aroideae</taxon>
        <taxon>Colocasieae</taxon>
        <taxon>Colocasia</taxon>
    </lineage>
</organism>
<reference evidence="2" key="1">
    <citation type="submission" date="2017-07" db="EMBL/GenBank/DDBJ databases">
        <title>Taro Niue Genome Assembly and Annotation.</title>
        <authorList>
            <person name="Atibalentja N."/>
            <person name="Keating K."/>
            <person name="Fields C.J."/>
        </authorList>
    </citation>
    <scope>NUCLEOTIDE SEQUENCE</scope>
    <source>
        <strain evidence="2">Niue_2</strain>
        <tissue evidence="2">Leaf</tissue>
    </source>
</reference>
<keyword evidence="3" id="KW-1185">Reference proteome</keyword>
<name>A0A843XWD9_COLES</name>
<feature type="region of interest" description="Disordered" evidence="1">
    <location>
        <begin position="22"/>
        <end position="42"/>
    </location>
</feature>
<gene>
    <name evidence="2" type="ORF">Taro_056507</name>
</gene>
<dbReference type="Proteomes" id="UP000652761">
    <property type="component" value="Unassembled WGS sequence"/>
</dbReference>
<proteinExistence type="predicted"/>
<evidence type="ECO:0000313" key="2">
    <source>
        <dbReference type="EMBL" id="MQM23443.1"/>
    </source>
</evidence>
<evidence type="ECO:0000256" key="1">
    <source>
        <dbReference type="SAM" id="MobiDB-lite"/>
    </source>
</evidence>
<dbReference type="AlphaFoldDB" id="A0A843XWD9"/>
<feature type="compositionally biased region" description="Low complexity" evidence="1">
    <location>
        <begin position="33"/>
        <end position="42"/>
    </location>
</feature>
<dbReference type="EMBL" id="NMUH01016356">
    <property type="protein sequence ID" value="MQM23443.1"/>
    <property type="molecule type" value="Genomic_DNA"/>
</dbReference>
<sequence length="154" mass="16693">NSSSSLAWVCLPSRLAPRLHRLRSPCRPPRAPRPSAAAPPVHASACPPATPLAACCRPLPLSSLRACMHAVSTLVPGSVDTSPSLQKTQLLDWDNLAPSPEVADHPIKRKDMGIKENLWREARCPEIRSRSNLGGAVEEELLAFQMPLKQSIVD</sequence>
<evidence type="ECO:0000313" key="3">
    <source>
        <dbReference type="Proteomes" id="UP000652761"/>
    </source>
</evidence>
<comment type="caution">
    <text evidence="2">The sequence shown here is derived from an EMBL/GenBank/DDBJ whole genome shotgun (WGS) entry which is preliminary data.</text>
</comment>
<accession>A0A843XWD9</accession>
<protein>
    <submittedName>
        <fullName evidence="2">Uncharacterized protein</fullName>
    </submittedName>
</protein>
<feature type="non-terminal residue" evidence="2">
    <location>
        <position position="154"/>
    </location>
</feature>